<keyword evidence="3" id="KW-0963">Cytoplasm</keyword>
<evidence type="ECO:0000256" key="1">
    <source>
        <dbReference type="ARBA" id="ARBA00022679"/>
    </source>
</evidence>
<evidence type="ECO:0000256" key="2">
    <source>
        <dbReference type="ARBA" id="ARBA00022777"/>
    </source>
</evidence>
<dbReference type="CDD" id="cd24008">
    <property type="entry name" value="ASKHA_NBD_GLK"/>
    <property type="match status" value="1"/>
</dbReference>
<dbReference type="Gene3D" id="3.30.420.40">
    <property type="match status" value="1"/>
</dbReference>
<dbReference type="Gene3D" id="3.40.367.20">
    <property type="match status" value="1"/>
</dbReference>
<comment type="caution">
    <text evidence="3">Lacks conserved residue(s) required for the propagation of feature annotation.</text>
</comment>
<dbReference type="InterPro" id="IPR003836">
    <property type="entry name" value="Glucokinase"/>
</dbReference>
<name>A0A7V5NZW2_9BACT</name>
<sequence length="319" mass="34780">MLLAGDLGGTKTLLAFYPLKGPARPQKLKQYPTRQFRSPTALIKTYLAETGARPKRVSLAVAGPVLRGRVDMVNVGWRFSASALARALAVDEVLLLNDLEALAYAVPHLDKKYLYPLKPGRRDPQGNVAVLAAGTGLGRSFLIKRHLSSPVPVATEGGHVDFAPWDELTWELYQFLARRFGHVSVERVVSGPGLENIYEFLCQREGVTPRFSSAKEIGPAGLSGEDPLARKALEIFIYAYGKEAGNWALSCLATGGVMLGGGIAPKLLPLIAERPFQEGFLAKGRFKDFLARIPVFLIKHPYPVLYGAALFGRSYPYSG</sequence>
<dbReference type="HAMAP" id="MF_00524">
    <property type="entry name" value="Glucokinase"/>
    <property type="match status" value="1"/>
</dbReference>
<proteinExistence type="inferred from homology"/>
<dbReference type="PANTHER" id="PTHR47690">
    <property type="entry name" value="GLUCOKINASE"/>
    <property type="match status" value="1"/>
</dbReference>
<dbReference type="Pfam" id="PF02685">
    <property type="entry name" value="Glucokinase"/>
    <property type="match status" value="1"/>
</dbReference>
<dbReference type="SUPFAM" id="SSF53067">
    <property type="entry name" value="Actin-like ATPase domain"/>
    <property type="match status" value="1"/>
</dbReference>
<gene>
    <name evidence="3 5" type="primary">glk</name>
    <name evidence="5" type="ORF">ENJ96_05220</name>
</gene>
<dbReference type="InterPro" id="IPR043129">
    <property type="entry name" value="ATPase_NBD"/>
</dbReference>
<dbReference type="GO" id="GO:0005536">
    <property type="term" value="F:D-glucose binding"/>
    <property type="evidence" value="ECO:0007669"/>
    <property type="project" value="InterPro"/>
</dbReference>
<comment type="caution">
    <text evidence="5">The sequence shown here is derived from an EMBL/GenBank/DDBJ whole genome shotgun (WGS) entry which is preliminary data.</text>
</comment>
<dbReference type="GO" id="GO:0005524">
    <property type="term" value="F:ATP binding"/>
    <property type="evidence" value="ECO:0007669"/>
    <property type="project" value="UniProtKB-UniRule"/>
</dbReference>
<reference evidence="5" key="1">
    <citation type="journal article" date="2020" name="mSystems">
        <title>Genome- and Community-Level Interaction Insights into Carbon Utilization and Element Cycling Functions of Hydrothermarchaeota in Hydrothermal Sediment.</title>
        <authorList>
            <person name="Zhou Z."/>
            <person name="Liu Y."/>
            <person name="Xu W."/>
            <person name="Pan J."/>
            <person name="Luo Z.H."/>
            <person name="Li M."/>
        </authorList>
    </citation>
    <scope>NUCLEOTIDE SEQUENCE [LARGE SCALE GENOMIC DNA]</scope>
    <source>
        <strain evidence="5">HyVt-533</strain>
    </source>
</reference>
<keyword evidence="3" id="KW-0547">Nucleotide-binding</keyword>
<evidence type="ECO:0000313" key="5">
    <source>
        <dbReference type="EMBL" id="HHI97235.1"/>
    </source>
</evidence>
<dbReference type="Proteomes" id="UP000886101">
    <property type="component" value="Unassembled WGS sequence"/>
</dbReference>
<dbReference type="GO" id="GO:0006096">
    <property type="term" value="P:glycolytic process"/>
    <property type="evidence" value="ECO:0007669"/>
    <property type="project" value="UniProtKB-UniRule"/>
</dbReference>
<comment type="similarity">
    <text evidence="3 4">Belongs to the bacterial glucokinase family.</text>
</comment>
<dbReference type="GO" id="GO:0005829">
    <property type="term" value="C:cytosol"/>
    <property type="evidence" value="ECO:0007669"/>
    <property type="project" value="TreeGrafter"/>
</dbReference>
<evidence type="ECO:0000256" key="4">
    <source>
        <dbReference type="RuleBase" id="RU004046"/>
    </source>
</evidence>
<protein>
    <recommendedName>
        <fullName evidence="3">Glucokinase</fullName>
        <ecNumber evidence="3">2.7.1.2</ecNumber>
    </recommendedName>
    <alternativeName>
        <fullName evidence="3">Glucose kinase</fullName>
    </alternativeName>
</protein>
<dbReference type="EMBL" id="DROK01000152">
    <property type="protein sequence ID" value="HHI97235.1"/>
    <property type="molecule type" value="Genomic_DNA"/>
</dbReference>
<dbReference type="PANTHER" id="PTHR47690:SF1">
    <property type="entry name" value="GLUCOKINASE"/>
    <property type="match status" value="1"/>
</dbReference>
<dbReference type="AlphaFoldDB" id="A0A7V5NZW2"/>
<comment type="subcellular location">
    <subcellularLocation>
        <location evidence="3">Cytoplasm</location>
    </subcellularLocation>
</comment>
<dbReference type="EC" id="2.7.1.2" evidence="3"/>
<comment type="catalytic activity">
    <reaction evidence="3">
        <text>D-glucose + ATP = D-glucose 6-phosphate + ADP + H(+)</text>
        <dbReference type="Rhea" id="RHEA:17825"/>
        <dbReference type="ChEBI" id="CHEBI:4167"/>
        <dbReference type="ChEBI" id="CHEBI:15378"/>
        <dbReference type="ChEBI" id="CHEBI:30616"/>
        <dbReference type="ChEBI" id="CHEBI:61548"/>
        <dbReference type="ChEBI" id="CHEBI:456216"/>
        <dbReference type="EC" id="2.7.1.2"/>
    </reaction>
</comment>
<dbReference type="InterPro" id="IPR050201">
    <property type="entry name" value="Bacterial_glucokinase"/>
</dbReference>
<keyword evidence="3" id="KW-0324">Glycolysis</keyword>
<evidence type="ECO:0000256" key="3">
    <source>
        <dbReference type="HAMAP-Rule" id="MF_00524"/>
    </source>
</evidence>
<dbReference type="GO" id="GO:0004340">
    <property type="term" value="F:glucokinase activity"/>
    <property type="evidence" value="ECO:0007669"/>
    <property type="project" value="UniProtKB-UniRule"/>
</dbReference>
<organism evidence="5">
    <name type="scientific">Thermodesulfatator atlanticus</name>
    <dbReference type="NCBI Taxonomy" id="501497"/>
    <lineage>
        <taxon>Bacteria</taxon>
        <taxon>Pseudomonadati</taxon>
        <taxon>Thermodesulfobacteriota</taxon>
        <taxon>Thermodesulfobacteria</taxon>
        <taxon>Thermodesulfobacteriales</taxon>
        <taxon>Thermodesulfatatoraceae</taxon>
        <taxon>Thermodesulfatator</taxon>
    </lineage>
</organism>
<accession>A0A7V5NZW2</accession>
<keyword evidence="2 3" id="KW-0418">Kinase</keyword>
<keyword evidence="1 3" id="KW-0808">Transferase</keyword>
<dbReference type="NCBIfam" id="TIGR00749">
    <property type="entry name" value="glk"/>
    <property type="match status" value="1"/>
</dbReference>
<keyword evidence="3" id="KW-0067">ATP-binding</keyword>